<accession>V9SGU2</accession>
<protein>
    <submittedName>
        <fullName evidence="1">Uncharacterized protein</fullName>
    </submittedName>
</protein>
<gene>
    <name evidence="1" type="ORF">TNS_ORF279</name>
</gene>
<dbReference type="EMBL" id="KF483846">
    <property type="protein sequence ID" value="AHC54997.1"/>
    <property type="molecule type" value="Genomic_DNA"/>
</dbReference>
<evidence type="ECO:0000313" key="1">
    <source>
        <dbReference type="EMBL" id="AHC54997.1"/>
    </source>
</evidence>
<proteinExistence type="predicted"/>
<organism evidence="1 2">
    <name type="scientific">Tunisvirus fontaine2</name>
    <dbReference type="NCBI Taxonomy" id="1421067"/>
    <lineage>
        <taxon>Viruses</taxon>
        <taxon>Varidnaviria</taxon>
        <taxon>Bamfordvirae</taxon>
        <taxon>Nucleocytoviricota</taxon>
        <taxon>Megaviricetes</taxon>
        <taxon>Pimascovirales</taxon>
        <taxon>Pimascovirales incertae sedis</taxon>
        <taxon>Marseilleviridae</taxon>
        <taxon>Losannavirus</taxon>
        <taxon>Losannavirus tunisense</taxon>
    </lineage>
</organism>
<evidence type="ECO:0000313" key="2">
    <source>
        <dbReference type="Proteomes" id="UP000232615"/>
    </source>
</evidence>
<keyword evidence="2" id="KW-1185">Reference proteome</keyword>
<dbReference type="Proteomes" id="UP000232615">
    <property type="component" value="Segment"/>
</dbReference>
<name>V9SGU2_9VIRU</name>
<sequence>MKLRGLVFGHRSIDLPTTIFFVVKGKTHSGNVQVIPLPFKIRSTGIEAKDCVPDWDTVETVLLEKTNLVAKLGWEDEVPFLEMNGRILLPYSETSEPDFYNF</sequence>
<reference evidence="1 2" key="1">
    <citation type="journal article" date="2014" name="Arch. Virol.">
        <title>Complete genome sequence of Tunisvirus, a new member of the proposed family Marseilleviridae.</title>
        <authorList>
            <person name="Aherfi S."/>
            <person name="Boughalmi M."/>
            <person name="Pagnier I."/>
            <person name="Fournous G."/>
            <person name="La Scola B."/>
            <person name="Raoult D."/>
            <person name="Colson P."/>
        </authorList>
    </citation>
    <scope>NUCLEOTIDE SEQUENCE [LARGE SCALE GENOMIC DNA]</scope>
    <source>
        <strain evidence="1 2">U484</strain>
    </source>
</reference>